<dbReference type="PROSITE" id="PS50072">
    <property type="entry name" value="CSA_PPIASE_2"/>
    <property type="match status" value="1"/>
</dbReference>
<dbReference type="KEGG" id="fbe:FF125_18045"/>
<evidence type="ECO:0000313" key="8">
    <source>
        <dbReference type="Proteomes" id="UP000306229"/>
    </source>
</evidence>
<proteinExistence type="inferred from homology"/>
<name>A0A5B7TZN9_9FLAO</name>
<dbReference type="SUPFAM" id="SSF50891">
    <property type="entry name" value="Cyclophilin-like"/>
    <property type="match status" value="1"/>
</dbReference>
<keyword evidence="3 5" id="KW-0697">Rotamase</keyword>
<evidence type="ECO:0000256" key="1">
    <source>
        <dbReference type="ARBA" id="ARBA00002388"/>
    </source>
</evidence>
<gene>
    <name evidence="7" type="ORF">FF125_18045</name>
</gene>
<dbReference type="OrthoDB" id="9807797at2"/>
<dbReference type="RefSeq" id="WP_138951116.1">
    <property type="nucleotide sequence ID" value="NZ_CP040749.1"/>
</dbReference>
<comment type="catalytic activity">
    <reaction evidence="5">
        <text>[protein]-peptidylproline (omega=180) = [protein]-peptidylproline (omega=0)</text>
        <dbReference type="Rhea" id="RHEA:16237"/>
        <dbReference type="Rhea" id="RHEA-COMP:10747"/>
        <dbReference type="Rhea" id="RHEA-COMP:10748"/>
        <dbReference type="ChEBI" id="CHEBI:83833"/>
        <dbReference type="ChEBI" id="CHEBI:83834"/>
        <dbReference type="EC" id="5.2.1.8"/>
    </reaction>
</comment>
<accession>A0A5B7TZN9</accession>
<dbReference type="Proteomes" id="UP000306229">
    <property type="component" value="Chromosome"/>
</dbReference>
<evidence type="ECO:0000313" key="7">
    <source>
        <dbReference type="EMBL" id="QCX40257.1"/>
    </source>
</evidence>
<dbReference type="EC" id="5.2.1.8" evidence="5"/>
<sequence length="191" mass="21269">MKKALLSLILLFIIQTIQSQKQTKCLIETSLGKIEVELYDDKAPITVQNFLQYVDSTAYNNSSFFRTCTQENEAERTIKIQVIQGGNITEGSERAPIKIETTAVTEILHENGTISMARSEPNSATSSFFICINDQPELDFGGKRNPDGQGFAAFGQVTKGMDVVLKIQSQKNKNQQLLEPIQIHAITRVTN</sequence>
<evidence type="ECO:0000256" key="3">
    <source>
        <dbReference type="ARBA" id="ARBA00023110"/>
    </source>
</evidence>
<dbReference type="Gene3D" id="2.40.100.10">
    <property type="entry name" value="Cyclophilin-like"/>
    <property type="match status" value="1"/>
</dbReference>
<dbReference type="AlphaFoldDB" id="A0A5B7TZN9"/>
<dbReference type="CDD" id="cd00317">
    <property type="entry name" value="cyclophilin"/>
    <property type="match status" value="1"/>
</dbReference>
<dbReference type="PANTHER" id="PTHR45625">
    <property type="entry name" value="PEPTIDYL-PROLYL CIS-TRANS ISOMERASE-RELATED"/>
    <property type="match status" value="1"/>
</dbReference>
<protein>
    <recommendedName>
        <fullName evidence="5">Peptidyl-prolyl cis-trans isomerase</fullName>
        <shortName evidence="5">PPIase</shortName>
        <ecNumber evidence="5">5.2.1.8</ecNumber>
    </recommendedName>
</protein>
<evidence type="ECO:0000256" key="4">
    <source>
        <dbReference type="ARBA" id="ARBA00023235"/>
    </source>
</evidence>
<dbReference type="Pfam" id="PF00160">
    <property type="entry name" value="Pro_isomerase"/>
    <property type="match status" value="1"/>
</dbReference>
<evidence type="ECO:0000256" key="5">
    <source>
        <dbReference type="RuleBase" id="RU363019"/>
    </source>
</evidence>
<dbReference type="EMBL" id="CP040749">
    <property type="protein sequence ID" value="QCX40257.1"/>
    <property type="molecule type" value="Genomic_DNA"/>
</dbReference>
<dbReference type="PRINTS" id="PR00153">
    <property type="entry name" value="CSAPPISMRASE"/>
</dbReference>
<dbReference type="InterPro" id="IPR044666">
    <property type="entry name" value="Cyclophilin_A-like"/>
</dbReference>
<keyword evidence="8" id="KW-1185">Reference proteome</keyword>
<dbReference type="PANTHER" id="PTHR45625:SF4">
    <property type="entry name" value="PEPTIDYLPROLYL ISOMERASE DOMAIN AND WD REPEAT-CONTAINING PROTEIN 1"/>
    <property type="match status" value="1"/>
</dbReference>
<dbReference type="InterPro" id="IPR024936">
    <property type="entry name" value="Cyclophilin-type_PPIase"/>
</dbReference>
<keyword evidence="4 5" id="KW-0413">Isomerase</keyword>
<dbReference type="InterPro" id="IPR029000">
    <property type="entry name" value="Cyclophilin-like_dom_sf"/>
</dbReference>
<comment type="similarity">
    <text evidence="2 5">Belongs to the cyclophilin-type PPIase family.</text>
</comment>
<reference evidence="7 8" key="1">
    <citation type="submission" date="2019-05" db="EMBL/GenBank/DDBJ databases">
        <title>Algicella ahnfeltiae gen. nov., sp. nov., a novel marine bacterium of the family Flavobacteriaceae isolated from a red alga.</title>
        <authorList>
            <person name="Nedashkovskaya O.I."/>
            <person name="Kukhlevskiy A.D."/>
            <person name="Kim S.-G."/>
            <person name="Zhukova N.V."/>
            <person name="Mikhailov V.V."/>
        </authorList>
    </citation>
    <scope>NUCLEOTIDE SEQUENCE [LARGE SCALE GENOMIC DNA]</scope>
    <source>
        <strain evidence="7 8">10Alg115</strain>
    </source>
</reference>
<dbReference type="PIRSF" id="PIRSF001467">
    <property type="entry name" value="Peptidylpro_ismrse"/>
    <property type="match status" value="1"/>
</dbReference>
<dbReference type="InterPro" id="IPR002130">
    <property type="entry name" value="Cyclophilin-type_PPIase_dom"/>
</dbReference>
<organism evidence="7 8">
    <name type="scientific">Aureibaculum algae</name>
    <dbReference type="NCBI Taxonomy" id="2584122"/>
    <lineage>
        <taxon>Bacteria</taxon>
        <taxon>Pseudomonadati</taxon>
        <taxon>Bacteroidota</taxon>
        <taxon>Flavobacteriia</taxon>
        <taxon>Flavobacteriales</taxon>
        <taxon>Flavobacteriaceae</taxon>
        <taxon>Aureibaculum</taxon>
    </lineage>
</organism>
<feature type="domain" description="PPIase cyclophilin-type" evidence="6">
    <location>
        <begin position="28"/>
        <end position="191"/>
    </location>
</feature>
<comment type="function">
    <text evidence="1 5">PPIases accelerate the folding of proteins. It catalyzes the cis-trans isomerization of proline imidic peptide bonds in oligopeptides.</text>
</comment>
<evidence type="ECO:0000259" key="6">
    <source>
        <dbReference type="PROSITE" id="PS50072"/>
    </source>
</evidence>
<dbReference type="GO" id="GO:0003755">
    <property type="term" value="F:peptidyl-prolyl cis-trans isomerase activity"/>
    <property type="evidence" value="ECO:0007669"/>
    <property type="project" value="UniProtKB-UniRule"/>
</dbReference>
<evidence type="ECO:0000256" key="2">
    <source>
        <dbReference type="ARBA" id="ARBA00007365"/>
    </source>
</evidence>